<evidence type="ECO:0000256" key="18">
    <source>
        <dbReference type="ARBA" id="ARBA00032375"/>
    </source>
</evidence>
<evidence type="ECO:0000256" key="12">
    <source>
        <dbReference type="ARBA" id="ARBA00022801"/>
    </source>
</evidence>
<comment type="subunit">
    <text evidence="5">Homodimer; dimerization is reversible, and the dimeric form is the active one.</text>
</comment>
<keyword evidence="14" id="KW-0442">Lipid degradation</keyword>
<keyword evidence="16" id="KW-0472">Membrane</keyword>
<keyword evidence="17" id="KW-0998">Cell outer membrane</keyword>
<evidence type="ECO:0000256" key="10">
    <source>
        <dbReference type="ARBA" id="ARBA00022723"/>
    </source>
</evidence>
<feature type="binding site" description="in dimeric form" evidence="20">
    <location>
        <position position="209"/>
    </location>
    <ligand>
        <name>Ca(2+)</name>
        <dbReference type="ChEBI" id="CHEBI:29108"/>
        <label>1</label>
    </ligand>
</feature>
<feature type="binding site" description="in dimeric form" evidence="20">
    <location>
        <position position="171"/>
    </location>
    <ligand>
        <name>Ca(2+)</name>
        <dbReference type="ChEBI" id="CHEBI:29108"/>
        <label>1</label>
    </ligand>
</feature>
<evidence type="ECO:0000256" key="2">
    <source>
        <dbReference type="ARBA" id="ARBA00001604"/>
    </source>
</evidence>
<dbReference type="InterPro" id="IPR003187">
    <property type="entry name" value="PLipase_A1"/>
</dbReference>
<dbReference type="Pfam" id="PF02253">
    <property type="entry name" value="PLA1"/>
    <property type="match status" value="1"/>
</dbReference>
<evidence type="ECO:0000256" key="9">
    <source>
        <dbReference type="ARBA" id="ARBA00022692"/>
    </source>
</evidence>
<evidence type="ECO:0000256" key="8">
    <source>
        <dbReference type="ARBA" id="ARBA00022452"/>
    </source>
</evidence>
<evidence type="ECO:0000256" key="3">
    <source>
        <dbReference type="ARBA" id="ARBA00004571"/>
    </source>
</evidence>
<comment type="caution">
    <text evidence="21">The sequence shown here is derived from an EMBL/GenBank/DDBJ whole genome shotgun (WGS) entry which is preliminary data.</text>
</comment>
<dbReference type="Gene3D" id="2.40.230.10">
    <property type="entry name" value="Phospholipase A1"/>
    <property type="match status" value="1"/>
</dbReference>
<evidence type="ECO:0000256" key="16">
    <source>
        <dbReference type="ARBA" id="ARBA00023136"/>
    </source>
</evidence>
<dbReference type="SUPFAM" id="SSF56931">
    <property type="entry name" value="Outer membrane phospholipase A (OMPLA)"/>
    <property type="match status" value="1"/>
</dbReference>
<keyword evidence="15" id="KW-0443">Lipid metabolism</keyword>
<dbReference type="EC" id="3.1.1.4" evidence="7"/>
<evidence type="ECO:0000256" key="6">
    <source>
        <dbReference type="ARBA" id="ARBA00013179"/>
    </source>
</evidence>
<feature type="binding site" description="in dimeric form" evidence="20">
    <location>
        <position position="124"/>
    </location>
    <ligand>
        <name>Ca(2+)</name>
        <dbReference type="ChEBI" id="CHEBI:29108"/>
        <label>1</label>
    </ligand>
</feature>
<feature type="binding site" description="in dimeric form" evidence="20">
    <location>
        <position position="166"/>
    </location>
    <ligand>
        <name>Ca(2+)</name>
        <dbReference type="ChEBI" id="CHEBI:29108"/>
        <label>1</label>
    </ligand>
</feature>
<dbReference type="AlphaFoldDB" id="A0A7W0HJF8"/>
<feature type="active site" description="Proton acceptor" evidence="19">
    <location>
        <position position="161"/>
    </location>
</feature>
<dbReference type="RefSeq" id="WP_181549822.1">
    <property type="nucleotide sequence ID" value="NZ_JACDUS010000001.1"/>
</dbReference>
<protein>
    <recommendedName>
        <fullName evidence="18">Phosphatidylcholine 1-acylhydrolase</fullName>
        <ecNumber evidence="6">3.1.1.32</ecNumber>
        <ecNumber evidence="7">3.1.1.4</ecNumber>
    </recommendedName>
</protein>
<dbReference type="InterPro" id="IPR036541">
    <property type="entry name" value="PLipase_A1_sf"/>
</dbReference>
<proteinExistence type="inferred from homology"/>
<evidence type="ECO:0000256" key="13">
    <source>
        <dbReference type="ARBA" id="ARBA00022837"/>
    </source>
</evidence>
<dbReference type="GO" id="GO:0008970">
    <property type="term" value="F:phospholipase A1 activity"/>
    <property type="evidence" value="ECO:0007669"/>
    <property type="project" value="UniProtKB-EC"/>
</dbReference>
<organism evidence="21 22">
    <name type="scientific">Desulfosalsimonas propionicica</name>
    <dbReference type="NCBI Taxonomy" id="332175"/>
    <lineage>
        <taxon>Bacteria</taxon>
        <taxon>Pseudomonadati</taxon>
        <taxon>Thermodesulfobacteriota</taxon>
        <taxon>Desulfobacteria</taxon>
        <taxon>Desulfobacterales</taxon>
        <taxon>Desulfosalsimonadaceae</taxon>
        <taxon>Desulfosalsimonas</taxon>
    </lineage>
</organism>
<dbReference type="PANTHER" id="PTHR40457:SF1">
    <property type="entry name" value="PHOSPHOLIPASE A1"/>
    <property type="match status" value="1"/>
</dbReference>
<sequence>MNRNTLILIIVLISVCIAHTGKISAQTSLYPGSEASVFESRTGDSDLQTMDSMFSLYQPYLENISAYKPMYFLAGVDPEESKFQISLKYRFFNPKKQIAQKHPWARQFFLGYTQTSFWDLGSASQPFKDTSYKPEIFFFSPNLLGDQNGIPRLFVQTGFQHESNGRGGLESRSTNYAYIRPVFIWFHEKTRLGVQVAPKLWVYAGNDDDTNRDLYRYRGYFDLEIKAGRAEGLVLGSHFRWAEQGASVQLDATYPLHRLLPVDIDVYLQAQYVNALAESLLDYRERNRAVRIGISIVR</sequence>
<keyword evidence="10 20" id="KW-0479">Metal-binding</keyword>
<feature type="active site" description="Nucleophile" evidence="19">
    <location>
        <position position="163"/>
    </location>
</feature>
<comment type="similarity">
    <text evidence="4">Belongs to the phospholipase A1 family.</text>
</comment>
<keyword evidence="12" id="KW-0378">Hydrolase</keyword>
<dbReference type="EMBL" id="JACDUS010000001">
    <property type="protein sequence ID" value="MBA2880159.1"/>
    <property type="molecule type" value="Genomic_DNA"/>
</dbReference>
<keyword evidence="8" id="KW-1134">Transmembrane beta strand</keyword>
<dbReference type="PANTHER" id="PTHR40457">
    <property type="entry name" value="PHOSPHOLIPASE A1"/>
    <property type="match status" value="1"/>
</dbReference>
<evidence type="ECO:0000256" key="19">
    <source>
        <dbReference type="PIRSR" id="PIRSR603187-1"/>
    </source>
</evidence>
<evidence type="ECO:0000256" key="5">
    <source>
        <dbReference type="ARBA" id="ARBA00011702"/>
    </source>
</evidence>
<dbReference type="Proteomes" id="UP000525298">
    <property type="component" value="Unassembled WGS sequence"/>
</dbReference>
<comment type="catalytic activity">
    <reaction evidence="1">
        <text>a 1,2-diacyl-sn-glycero-3-phosphocholine + H2O = a 2-acyl-sn-glycero-3-phosphocholine + a fatty acid + H(+)</text>
        <dbReference type="Rhea" id="RHEA:18689"/>
        <dbReference type="ChEBI" id="CHEBI:15377"/>
        <dbReference type="ChEBI" id="CHEBI:15378"/>
        <dbReference type="ChEBI" id="CHEBI:28868"/>
        <dbReference type="ChEBI" id="CHEBI:57643"/>
        <dbReference type="ChEBI" id="CHEBI:57875"/>
        <dbReference type="EC" id="3.1.1.32"/>
    </reaction>
</comment>
<dbReference type="GO" id="GO:0004623">
    <property type="term" value="F:phospholipase A2 activity"/>
    <property type="evidence" value="ECO:0007669"/>
    <property type="project" value="UniProtKB-EC"/>
</dbReference>
<evidence type="ECO:0000256" key="17">
    <source>
        <dbReference type="ARBA" id="ARBA00023237"/>
    </source>
</evidence>
<evidence type="ECO:0000256" key="7">
    <source>
        <dbReference type="ARBA" id="ARBA00013278"/>
    </source>
</evidence>
<evidence type="ECO:0000256" key="14">
    <source>
        <dbReference type="ARBA" id="ARBA00022963"/>
    </source>
</evidence>
<gene>
    <name evidence="21" type="ORF">HNR65_000466</name>
</gene>
<keyword evidence="13 20" id="KW-0106">Calcium</keyword>
<dbReference type="PRINTS" id="PR01486">
    <property type="entry name" value="PHPHLIPASEA1"/>
</dbReference>
<dbReference type="GO" id="GO:0016042">
    <property type="term" value="P:lipid catabolic process"/>
    <property type="evidence" value="ECO:0007669"/>
    <property type="project" value="UniProtKB-KW"/>
</dbReference>
<keyword evidence="22" id="KW-1185">Reference proteome</keyword>
<dbReference type="GO" id="GO:0009279">
    <property type="term" value="C:cell outer membrane"/>
    <property type="evidence" value="ECO:0007669"/>
    <property type="project" value="UniProtKB-SubCell"/>
</dbReference>
<comment type="catalytic activity">
    <reaction evidence="2">
        <text>a 1,2-diacyl-sn-glycero-3-phosphocholine + H2O = a 1-acyl-sn-glycero-3-phosphocholine + a fatty acid + H(+)</text>
        <dbReference type="Rhea" id="RHEA:15801"/>
        <dbReference type="ChEBI" id="CHEBI:15377"/>
        <dbReference type="ChEBI" id="CHEBI:15378"/>
        <dbReference type="ChEBI" id="CHEBI:28868"/>
        <dbReference type="ChEBI" id="CHEBI:57643"/>
        <dbReference type="ChEBI" id="CHEBI:58168"/>
        <dbReference type="EC" id="3.1.1.4"/>
    </reaction>
</comment>
<dbReference type="EC" id="3.1.1.32" evidence="6"/>
<keyword evidence="9" id="KW-0812">Transmembrane</keyword>
<evidence type="ECO:0000256" key="1">
    <source>
        <dbReference type="ARBA" id="ARBA00000111"/>
    </source>
</evidence>
<evidence type="ECO:0000313" key="21">
    <source>
        <dbReference type="EMBL" id="MBA2880159.1"/>
    </source>
</evidence>
<comment type="cofactor">
    <cofactor evidence="20">
        <name>Ca(2+)</name>
        <dbReference type="ChEBI" id="CHEBI:29108"/>
    </cofactor>
    <text evidence="20">Binds 1 Ca(2+) ion per monomer.</text>
</comment>
<evidence type="ECO:0000256" key="11">
    <source>
        <dbReference type="ARBA" id="ARBA00022729"/>
    </source>
</evidence>
<accession>A0A7W0HJF8</accession>
<keyword evidence="11" id="KW-0732">Signal</keyword>
<evidence type="ECO:0000313" key="22">
    <source>
        <dbReference type="Proteomes" id="UP000525298"/>
    </source>
</evidence>
<evidence type="ECO:0000256" key="4">
    <source>
        <dbReference type="ARBA" id="ARBA00010525"/>
    </source>
</evidence>
<comment type="subcellular location">
    <subcellularLocation>
        <location evidence="3">Cell outer membrane</location>
        <topology evidence="3">Multi-pass membrane protein</topology>
    </subcellularLocation>
</comment>
<evidence type="ECO:0000256" key="20">
    <source>
        <dbReference type="PIRSR" id="PIRSR603187-2"/>
    </source>
</evidence>
<reference evidence="21 22" key="1">
    <citation type="submission" date="2020-07" db="EMBL/GenBank/DDBJ databases">
        <title>Genomic Encyclopedia of Type Strains, Phase IV (KMG-IV): sequencing the most valuable type-strain genomes for metagenomic binning, comparative biology and taxonomic classification.</title>
        <authorList>
            <person name="Goeker M."/>
        </authorList>
    </citation>
    <scope>NUCLEOTIDE SEQUENCE [LARGE SCALE GENOMIC DNA]</scope>
    <source>
        <strain evidence="21 22">DSM 17721</strain>
    </source>
</reference>
<evidence type="ECO:0000256" key="15">
    <source>
        <dbReference type="ARBA" id="ARBA00023098"/>
    </source>
</evidence>
<dbReference type="GO" id="GO:0046872">
    <property type="term" value="F:metal ion binding"/>
    <property type="evidence" value="ECO:0007669"/>
    <property type="project" value="UniProtKB-KW"/>
</dbReference>
<name>A0A7W0HJF8_9BACT</name>